<dbReference type="InterPro" id="IPR019966">
    <property type="entry name" value="F420-dep_enz_PPOX_Rv3369"/>
</dbReference>
<keyword evidence="1 3" id="KW-0560">Oxidoreductase</keyword>
<dbReference type="InterPro" id="IPR052019">
    <property type="entry name" value="F420H2_bilvrd_red/Heme_oxyg"/>
</dbReference>
<dbReference type="InterPro" id="IPR012349">
    <property type="entry name" value="Split_barrel_FMN-bd"/>
</dbReference>
<dbReference type="GO" id="GO:0016491">
    <property type="term" value="F:oxidoreductase activity"/>
    <property type="evidence" value="ECO:0007669"/>
    <property type="project" value="UniProtKB-KW"/>
</dbReference>
<gene>
    <name evidence="3" type="ORF">JF922_16180</name>
</gene>
<dbReference type="AlphaFoldDB" id="A0A934NEJ6"/>
<dbReference type="Pfam" id="PF01243">
    <property type="entry name" value="PNPOx_N"/>
    <property type="match status" value="1"/>
</dbReference>
<evidence type="ECO:0000259" key="2">
    <source>
        <dbReference type="Pfam" id="PF01243"/>
    </source>
</evidence>
<keyword evidence="4" id="KW-1185">Reference proteome</keyword>
<dbReference type="Proteomes" id="UP000612893">
    <property type="component" value="Unassembled WGS sequence"/>
</dbReference>
<dbReference type="Gene3D" id="2.30.110.10">
    <property type="entry name" value="Electron Transport, Fmn-binding Protein, Chain A"/>
    <property type="match status" value="1"/>
</dbReference>
<comment type="caution">
    <text evidence="3">The sequence shown here is derived from an EMBL/GenBank/DDBJ whole genome shotgun (WGS) entry which is preliminary data.</text>
</comment>
<dbReference type="NCBIfam" id="TIGR03667">
    <property type="entry name" value="Rv3369"/>
    <property type="match status" value="1"/>
</dbReference>
<dbReference type="EMBL" id="JAEKNR010000161">
    <property type="protein sequence ID" value="MBJ7599602.1"/>
    <property type="molecule type" value="Genomic_DNA"/>
</dbReference>
<evidence type="ECO:0000313" key="4">
    <source>
        <dbReference type="Proteomes" id="UP000612893"/>
    </source>
</evidence>
<reference evidence="3" key="1">
    <citation type="submission" date="2020-10" db="EMBL/GenBank/DDBJ databases">
        <title>Ca. Dormibacterota MAGs.</title>
        <authorList>
            <person name="Montgomery K."/>
        </authorList>
    </citation>
    <scope>NUCLEOTIDE SEQUENCE [LARGE SCALE GENOMIC DNA]</scope>
    <source>
        <strain evidence="3">SC8812_S17_10</strain>
    </source>
</reference>
<organism evidence="3 4">
    <name type="scientific">Candidatus Nephthysia bennettiae</name>
    <dbReference type="NCBI Taxonomy" id="3127016"/>
    <lineage>
        <taxon>Bacteria</taxon>
        <taxon>Bacillati</taxon>
        <taxon>Candidatus Dormiibacterota</taxon>
        <taxon>Candidatus Dormibacteria</taxon>
        <taxon>Candidatus Dormibacterales</taxon>
        <taxon>Candidatus Dormibacteraceae</taxon>
        <taxon>Candidatus Nephthysia</taxon>
    </lineage>
</organism>
<name>A0A934NEJ6_9BACT</name>
<sequence length="143" mass="16325">MADDFLPDPATPFGERVRRRLREDVVIWLTTVGSDLTPQPNPVWFIWESESLLVYNRSTAHRLEHVRTRPRISLNFDGDRRGGDIVVLTGSAEVTEGDPPPHEHAAYVAKYGAMMTRVSGSLEEFSRQYPVPLRLRGLRVRGW</sequence>
<dbReference type="PANTHER" id="PTHR35176">
    <property type="entry name" value="HEME OXYGENASE HI_0854-RELATED"/>
    <property type="match status" value="1"/>
</dbReference>
<dbReference type="InterPro" id="IPR011576">
    <property type="entry name" value="Pyridox_Oxase_N"/>
</dbReference>
<protein>
    <submittedName>
        <fullName evidence="3">TIGR03667 family PPOX class F420-dependent oxidoreductase</fullName>
        <ecNumber evidence="3">1.-.-.-</ecNumber>
    </submittedName>
</protein>
<proteinExistence type="predicted"/>
<dbReference type="RefSeq" id="WP_338203144.1">
    <property type="nucleotide sequence ID" value="NZ_JAEKNR010000161.1"/>
</dbReference>
<evidence type="ECO:0000256" key="1">
    <source>
        <dbReference type="ARBA" id="ARBA00023002"/>
    </source>
</evidence>
<feature type="domain" description="Pyridoxamine 5'-phosphate oxidase N-terminal" evidence="2">
    <location>
        <begin position="15"/>
        <end position="121"/>
    </location>
</feature>
<dbReference type="SUPFAM" id="SSF50475">
    <property type="entry name" value="FMN-binding split barrel"/>
    <property type="match status" value="1"/>
</dbReference>
<accession>A0A934NEJ6</accession>
<dbReference type="PANTHER" id="PTHR35176:SF4">
    <property type="entry name" value="PYRIDOXAMINE 5'-PHOSPHATE OXIDASE-RELATED FMN-BINDING"/>
    <property type="match status" value="1"/>
</dbReference>
<dbReference type="EC" id="1.-.-.-" evidence="3"/>
<evidence type="ECO:0000313" key="3">
    <source>
        <dbReference type="EMBL" id="MBJ7599602.1"/>
    </source>
</evidence>